<reference evidence="1" key="1">
    <citation type="submission" date="2020-12" db="EMBL/GenBank/DDBJ databases">
        <title>Burkholderia cepacia complex in Mexico.</title>
        <authorList>
            <person name="Estrada P."/>
        </authorList>
    </citation>
    <scope>NUCLEOTIDE SEQUENCE</scope>
    <source>
        <strain evidence="1">871</strain>
    </source>
</reference>
<comment type="caution">
    <text evidence="1">The sequence shown here is derived from an EMBL/GenBank/DDBJ whole genome shotgun (WGS) entry which is preliminary data.</text>
</comment>
<proteinExistence type="predicted"/>
<protein>
    <submittedName>
        <fullName evidence="1">Uncharacterized protein</fullName>
    </submittedName>
</protein>
<accession>A0A8I1DSI2</accession>
<organism evidence="1 2">
    <name type="scientific">Burkholderia cepacia</name>
    <name type="common">Pseudomonas cepacia</name>
    <dbReference type="NCBI Taxonomy" id="292"/>
    <lineage>
        <taxon>Bacteria</taxon>
        <taxon>Pseudomonadati</taxon>
        <taxon>Pseudomonadota</taxon>
        <taxon>Betaproteobacteria</taxon>
        <taxon>Burkholderiales</taxon>
        <taxon>Burkholderiaceae</taxon>
        <taxon>Burkholderia</taxon>
        <taxon>Burkholderia cepacia complex</taxon>
    </lineage>
</organism>
<sequence length="47" mass="4844">MSKQSDLASETVSKATPAITSAVLAGGDRALALRQEEELFHAVGADT</sequence>
<evidence type="ECO:0000313" key="1">
    <source>
        <dbReference type="EMBL" id="MBH9702146.1"/>
    </source>
</evidence>
<dbReference type="RefSeq" id="WP_021156822.1">
    <property type="nucleotide sequence ID" value="NZ_JAEDXF010000048.1"/>
</dbReference>
<gene>
    <name evidence="1" type="ORF">JAO13_37530</name>
</gene>
<dbReference type="AlphaFoldDB" id="A0A8I1DSI2"/>
<dbReference type="EMBL" id="JAEDXG010000061">
    <property type="protein sequence ID" value="MBH9702146.1"/>
    <property type="molecule type" value="Genomic_DNA"/>
</dbReference>
<evidence type="ECO:0000313" key="2">
    <source>
        <dbReference type="Proteomes" id="UP000645612"/>
    </source>
</evidence>
<dbReference type="Proteomes" id="UP000645612">
    <property type="component" value="Unassembled WGS sequence"/>
</dbReference>
<name>A0A8I1DSI2_BURCE</name>